<dbReference type="GeneID" id="28940054"/>
<dbReference type="EMBL" id="LFWA01000006">
    <property type="protein sequence ID" value="KTW30984.1"/>
    <property type="molecule type" value="Genomic_DNA"/>
</dbReference>
<protein>
    <submittedName>
        <fullName evidence="2">Uncharacterized protein</fullName>
    </submittedName>
</protein>
<name>A0A0W4ZRG8_PNEJ7</name>
<dbReference type="OrthoDB" id="5380977at2759"/>
<dbReference type="VEuPathDB" id="FungiDB:T551_01536"/>
<evidence type="ECO:0000256" key="1">
    <source>
        <dbReference type="SAM" id="Coils"/>
    </source>
</evidence>
<proteinExistence type="predicted"/>
<reference evidence="3" key="1">
    <citation type="journal article" date="2016" name="Nat. Commun.">
        <title>Genome analysis of three Pneumocystis species reveals adaptation mechanisms to life exclusively in mammalian hosts.</title>
        <authorList>
            <person name="Ma L."/>
            <person name="Chen Z."/>
            <person name="Huang D.W."/>
            <person name="Kutty G."/>
            <person name="Ishihara M."/>
            <person name="Wang H."/>
            <person name="Abouelleil A."/>
            <person name="Bishop L."/>
            <person name="Davey E."/>
            <person name="Deng R."/>
            <person name="Deng X."/>
            <person name="Fan L."/>
            <person name="Fantoni G."/>
            <person name="Fitzgerald M."/>
            <person name="Gogineni E."/>
            <person name="Goldberg J.M."/>
            <person name="Handley G."/>
            <person name="Hu X."/>
            <person name="Huber C."/>
            <person name="Jiao X."/>
            <person name="Jones K."/>
            <person name="Levin J.Z."/>
            <person name="Liu Y."/>
            <person name="Macdonald P."/>
            <person name="Melnikov A."/>
            <person name="Raley C."/>
            <person name="Sassi M."/>
            <person name="Sherman B.T."/>
            <person name="Song X."/>
            <person name="Sykes S."/>
            <person name="Tran B."/>
            <person name="Walsh L."/>
            <person name="Xia Y."/>
            <person name="Yang J."/>
            <person name="Young S."/>
            <person name="Zeng Q."/>
            <person name="Zheng X."/>
            <person name="Stephens R."/>
            <person name="Nusbaum C."/>
            <person name="Birren B.W."/>
            <person name="Azadi P."/>
            <person name="Lempicki R.A."/>
            <person name="Cuomo C.A."/>
            <person name="Kovacs J.A."/>
        </authorList>
    </citation>
    <scope>NUCLEOTIDE SEQUENCE [LARGE SCALE GENOMIC DNA]</scope>
    <source>
        <strain evidence="3">RU7</strain>
    </source>
</reference>
<comment type="caution">
    <text evidence="2">The sequence shown here is derived from an EMBL/GenBank/DDBJ whole genome shotgun (WGS) entry which is preliminary data.</text>
</comment>
<evidence type="ECO:0000313" key="3">
    <source>
        <dbReference type="Proteomes" id="UP000053447"/>
    </source>
</evidence>
<sequence>MNKDSKHIENQLKILKQLDGSFSKLQNALKTKLNKSFVLNHKNLTLENQLSEEIVNLKEGLEKLQEKKNPDDNTTNAKYYKLYEEIMDERKKIKQDINQLVALKEDAFKNLKVEKERFDKKIKNDELSALEEFKHKLNKIVENIE</sequence>
<dbReference type="Proteomes" id="UP000053447">
    <property type="component" value="Unassembled WGS sequence"/>
</dbReference>
<accession>A0A0W4ZRG8</accession>
<keyword evidence="3" id="KW-1185">Reference proteome</keyword>
<dbReference type="RefSeq" id="XP_018229974.1">
    <property type="nucleotide sequence ID" value="XM_018373799.1"/>
</dbReference>
<feature type="coiled-coil region" evidence="1">
    <location>
        <begin position="47"/>
        <end position="106"/>
    </location>
</feature>
<organism evidence="2 3">
    <name type="scientific">Pneumocystis jirovecii (strain RU7)</name>
    <name type="common">Human pneumocystis pneumonia agent</name>
    <dbReference type="NCBI Taxonomy" id="1408657"/>
    <lineage>
        <taxon>Eukaryota</taxon>
        <taxon>Fungi</taxon>
        <taxon>Dikarya</taxon>
        <taxon>Ascomycota</taxon>
        <taxon>Taphrinomycotina</taxon>
        <taxon>Pneumocystomycetes</taxon>
        <taxon>Pneumocystaceae</taxon>
        <taxon>Pneumocystis</taxon>
    </lineage>
</organism>
<gene>
    <name evidence="2" type="ORF">T551_01536</name>
</gene>
<dbReference type="AlphaFoldDB" id="A0A0W4ZRG8"/>
<evidence type="ECO:0000313" key="2">
    <source>
        <dbReference type="EMBL" id="KTW30984.1"/>
    </source>
</evidence>
<keyword evidence="1" id="KW-0175">Coiled coil</keyword>